<evidence type="ECO:0000256" key="9">
    <source>
        <dbReference type="ARBA" id="ARBA00062013"/>
    </source>
</evidence>
<dbReference type="PANTHER" id="PTHR11236">
    <property type="entry name" value="AMINOBENZOATE/ANTHRANILATE SYNTHASE"/>
    <property type="match status" value="1"/>
</dbReference>
<evidence type="ECO:0000256" key="8">
    <source>
        <dbReference type="ARBA" id="ARBA00022909"/>
    </source>
</evidence>
<evidence type="ECO:0000313" key="15">
    <source>
        <dbReference type="Proteomes" id="UP000002747"/>
    </source>
</evidence>
<comment type="catalytic activity">
    <reaction evidence="1">
        <text>chorismate + L-glutamine = 4-amino-4-deoxychorismate + L-glutamate</text>
        <dbReference type="Rhea" id="RHEA:11672"/>
        <dbReference type="ChEBI" id="CHEBI:29748"/>
        <dbReference type="ChEBI" id="CHEBI:29985"/>
        <dbReference type="ChEBI" id="CHEBI:58359"/>
        <dbReference type="ChEBI" id="CHEBI:58406"/>
        <dbReference type="EC" id="2.6.1.85"/>
    </reaction>
</comment>
<dbReference type="InterPro" id="IPR015890">
    <property type="entry name" value="Chorismate_C"/>
</dbReference>
<dbReference type="PRINTS" id="PR00095">
    <property type="entry name" value="ANTSNTHASEI"/>
</dbReference>
<evidence type="ECO:0000259" key="12">
    <source>
        <dbReference type="Pfam" id="PF00425"/>
    </source>
</evidence>
<dbReference type="EC" id="2.6.1.85" evidence="5"/>
<dbReference type="Pfam" id="PF04715">
    <property type="entry name" value="Anth_synt_I_N"/>
    <property type="match status" value="1"/>
</dbReference>
<keyword evidence="8" id="KW-0289">Folate biosynthesis</keyword>
<feature type="domain" description="Anthranilate synthase component I N-terminal" evidence="13">
    <location>
        <begin position="44"/>
        <end position="179"/>
    </location>
</feature>
<name>C7BH11_PHOAA</name>
<dbReference type="Gene3D" id="3.60.120.10">
    <property type="entry name" value="Anthranilate synthase"/>
    <property type="match status" value="1"/>
</dbReference>
<dbReference type="InterPro" id="IPR006805">
    <property type="entry name" value="Anth_synth_I_N"/>
</dbReference>
<dbReference type="GO" id="GO:0046654">
    <property type="term" value="P:tetrahydrofolate biosynthetic process"/>
    <property type="evidence" value="ECO:0007669"/>
    <property type="project" value="UniProtKB-ARBA"/>
</dbReference>
<dbReference type="FunFam" id="3.60.120.10:FF:000004">
    <property type="entry name" value="Aminodeoxychorismate synthase, component I"/>
    <property type="match status" value="1"/>
</dbReference>
<evidence type="ECO:0000256" key="4">
    <source>
        <dbReference type="ARBA" id="ARBA00009562"/>
    </source>
</evidence>
<reference evidence="14 15" key="1">
    <citation type="journal article" date="2009" name="BMC Genomics">
        <title>Comparative genomics of the emerging human pathogen Photorhabdus asymbiotica with the insect pathogen Photorhabdus luminescens.</title>
        <authorList>
            <person name="Wilkinson P."/>
            <person name="Waterfield N.R."/>
            <person name="Crossman L."/>
            <person name="Corton C."/>
            <person name="Sanchez-Contreras M."/>
            <person name="Vlisidou I."/>
            <person name="Barron A."/>
            <person name="Bignell A."/>
            <person name="Clark L."/>
            <person name="Ormond D."/>
            <person name="Mayho M."/>
            <person name="Bason N."/>
            <person name="Smith F."/>
            <person name="Simmonds M."/>
            <person name="Churcher C."/>
            <person name="Harris D."/>
            <person name="Thompson N.R."/>
            <person name="Quail M."/>
            <person name="Parkhill J."/>
            <person name="ffrench-Constant R.H."/>
        </authorList>
    </citation>
    <scope>NUCLEOTIDE SEQUENCE [LARGE SCALE GENOMIC DNA]</scope>
    <source>
        <strain evidence="15">ATCC 43949 / 3105-77</strain>
    </source>
</reference>
<evidence type="ECO:0000256" key="3">
    <source>
        <dbReference type="ARBA" id="ARBA00005009"/>
    </source>
</evidence>
<dbReference type="NCBIfam" id="NF012009">
    <property type="entry name" value="PRK15465.1"/>
    <property type="match status" value="1"/>
</dbReference>
<evidence type="ECO:0000259" key="13">
    <source>
        <dbReference type="Pfam" id="PF04715"/>
    </source>
</evidence>
<evidence type="ECO:0000256" key="2">
    <source>
        <dbReference type="ARBA" id="ARBA00001946"/>
    </source>
</evidence>
<proteinExistence type="inferred from homology"/>
<dbReference type="STRING" id="291112.PAU_01841"/>
<dbReference type="InterPro" id="IPR005802">
    <property type="entry name" value="ADC_synth_comp_1"/>
</dbReference>
<dbReference type="GO" id="GO:0046656">
    <property type="term" value="P:folic acid biosynthetic process"/>
    <property type="evidence" value="ECO:0007669"/>
    <property type="project" value="UniProtKB-KW"/>
</dbReference>
<accession>C7BH11</accession>
<keyword evidence="7" id="KW-0460">Magnesium</keyword>
<evidence type="ECO:0000256" key="6">
    <source>
        <dbReference type="ARBA" id="ARBA00022679"/>
    </source>
</evidence>
<gene>
    <name evidence="14" type="primary">pabB</name>
    <name evidence="14" type="ordered locus">PAU_01841</name>
</gene>
<evidence type="ECO:0000256" key="10">
    <source>
        <dbReference type="ARBA" id="ARBA00070463"/>
    </source>
</evidence>
<comment type="pathway">
    <text evidence="3">Cofactor biosynthesis; tetrahydrofolate biosynthesis; 4-aminobenzoate from chorismate: step 1/2.</text>
</comment>
<keyword evidence="6" id="KW-0808">Transferase</keyword>
<protein>
    <recommendedName>
        <fullName evidence="10">Aminodeoxychorismate synthase component 1</fullName>
        <ecNumber evidence="5">2.6.1.85</ecNumber>
    </recommendedName>
    <alternativeName>
        <fullName evidence="11">4-amino-4-deoxychorismate synthase component 1</fullName>
    </alternativeName>
</protein>
<sequence>MDFYANLWQLIINANSYVAIVKTDTIMNTSLQKRQLPYQSNVAINYFAPISNQPWAMLLHSGSANHTHNRFDILVAEPLITLLCHGKSTEINKYSTHYITEEDPFCLLKTQLENLNLTAKFNPDLPFQGGALGQWGYDLGRRIEKLPSQAKNELSFPDMAIGIYDWALIVDHHKKKVTLLSHSDVDARLNWLMSHKNLPETTFTLTSEWQSNMSAEQYNGKIRRIHNYLLEGDCYQVNLSQRFCADYQGDEWQAFMKLNKRNRAPFSAFIRLPENSIISVSPERFLLLEKNQIQTRPIKGTLPRLNDTEKDALQAEKLATSKKDRAENLMIVDLLRNDIGRVATPGSVKVPELFVVEQFPAVHHLVSTITAELPNELHATDLLRACFPGGSITGAPKIRAMEIIEELEPHRRHGYCGSIGYISFCGTMDSNITIRTLLTEKGKIYCWAGGGIVADSIAEKEYQETFDKLNCILPQLGKIKPI</sequence>
<dbReference type="SUPFAM" id="SSF56322">
    <property type="entry name" value="ADC synthase"/>
    <property type="match status" value="1"/>
</dbReference>
<dbReference type="GO" id="GO:0046820">
    <property type="term" value="F:4-amino-4-deoxychorismate synthase activity"/>
    <property type="evidence" value="ECO:0007669"/>
    <property type="project" value="UniProtKB-EC"/>
</dbReference>
<dbReference type="GO" id="GO:0016829">
    <property type="term" value="F:lyase activity"/>
    <property type="evidence" value="ECO:0007669"/>
    <property type="project" value="UniProtKB-KW"/>
</dbReference>
<dbReference type="Pfam" id="PF00425">
    <property type="entry name" value="Chorismate_bind"/>
    <property type="match status" value="1"/>
</dbReference>
<dbReference type="PANTHER" id="PTHR11236:SF50">
    <property type="entry name" value="AMINODEOXYCHORISMATE SYNTHASE COMPONENT 1"/>
    <property type="match status" value="1"/>
</dbReference>
<keyword evidence="14" id="KW-0456">Lyase</keyword>
<feature type="domain" description="Chorismate-utilising enzyme C-terminal" evidence="12">
    <location>
        <begin position="215"/>
        <end position="468"/>
    </location>
</feature>
<organism evidence="14 15">
    <name type="scientific">Photorhabdus asymbiotica subsp. asymbiotica (strain ATCC 43949 / 3105-77)</name>
    <name type="common">Xenorhabdus luminescens (strain 2)</name>
    <dbReference type="NCBI Taxonomy" id="553480"/>
    <lineage>
        <taxon>Bacteria</taxon>
        <taxon>Pseudomonadati</taxon>
        <taxon>Pseudomonadota</taxon>
        <taxon>Gammaproteobacteria</taxon>
        <taxon>Enterobacterales</taxon>
        <taxon>Morganellaceae</taxon>
        <taxon>Photorhabdus</taxon>
    </lineage>
</organism>
<dbReference type="KEGG" id="pay:PAU_01841"/>
<evidence type="ECO:0000256" key="1">
    <source>
        <dbReference type="ARBA" id="ARBA00001000"/>
    </source>
</evidence>
<comment type="subunit">
    <text evidence="9">Monomer. Heterodimer consisting of two non-identical subunits: a glutamine amidotransferase subunit (PabA) and a aminodeoxychorismate synthase subunit (PabB).</text>
</comment>
<comment type="cofactor">
    <cofactor evidence="2">
        <name>Mg(2+)</name>
        <dbReference type="ChEBI" id="CHEBI:18420"/>
    </cofactor>
</comment>
<dbReference type="Proteomes" id="UP000002747">
    <property type="component" value="Chromosome"/>
</dbReference>
<evidence type="ECO:0000313" key="14">
    <source>
        <dbReference type="EMBL" id="CAQ83933.1"/>
    </source>
</evidence>
<evidence type="ECO:0000256" key="5">
    <source>
        <dbReference type="ARBA" id="ARBA00013139"/>
    </source>
</evidence>
<dbReference type="eggNOG" id="COG0147">
    <property type="taxonomic scope" value="Bacteria"/>
</dbReference>
<dbReference type="GO" id="GO:0000162">
    <property type="term" value="P:L-tryptophan biosynthetic process"/>
    <property type="evidence" value="ECO:0007669"/>
    <property type="project" value="TreeGrafter"/>
</dbReference>
<dbReference type="InterPro" id="IPR019999">
    <property type="entry name" value="Anth_synth_I-like"/>
</dbReference>
<dbReference type="AlphaFoldDB" id="C7BH11"/>
<comment type="similarity">
    <text evidence="4">Belongs to the anthranilate synthase component I family.</text>
</comment>
<dbReference type="NCBIfam" id="TIGR00553">
    <property type="entry name" value="pabB"/>
    <property type="match status" value="1"/>
</dbReference>
<dbReference type="InterPro" id="IPR005801">
    <property type="entry name" value="ADC_synthase"/>
</dbReference>
<evidence type="ECO:0000256" key="11">
    <source>
        <dbReference type="ARBA" id="ARBA00078907"/>
    </source>
</evidence>
<dbReference type="EMBL" id="FM162591">
    <property type="protein sequence ID" value="CAQ83933.1"/>
    <property type="molecule type" value="Genomic_DNA"/>
</dbReference>
<evidence type="ECO:0000256" key="7">
    <source>
        <dbReference type="ARBA" id="ARBA00022842"/>
    </source>
</evidence>